<dbReference type="Gene3D" id="3.60.10.10">
    <property type="entry name" value="Endonuclease/exonuclease/phosphatase"/>
    <property type="match status" value="1"/>
</dbReference>
<dbReference type="InterPro" id="IPR050410">
    <property type="entry name" value="CCR4/nocturin_mRNA_transcr"/>
</dbReference>
<dbReference type="InterPro" id="IPR036691">
    <property type="entry name" value="Endo/exonu/phosph_ase_sf"/>
</dbReference>
<feature type="domain" description="Endonuclease/exonuclease/phosphatase" evidence="2">
    <location>
        <begin position="54"/>
        <end position="298"/>
    </location>
</feature>
<protein>
    <submittedName>
        <fullName evidence="3">Endonuclease/exonuclease/phosphatase family metal-dependent hydrolase</fullName>
    </submittedName>
</protein>
<keyword evidence="3" id="KW-0269">Exonuclease</keyword>
<dbReference type="InterPro" id="IPR005135">
    <property type="entry name" value="Endo/exonuclease/phosphatase"/>
</dbReference>
<dbReference type="EMBL" id="VIVK01000001">
    <property type="protein sequence ID" value="TWD84077.1"/>
    <property type="molecule type" value="Genomic_DNA"/>
</dbReference>
<gene>
    <name evidence="3" type="ORF">FB561_5250</name>
</gene>
<dbReference type="Proteomes" id="UP000318380">
    <property type="component" value="Unassembled WGS sequence"/>
</dbReference>
<name>A0A561BZ43_9ACTN</name>
<keyword evidence="3" id="KW-0378">Hydrolase</keyword>
<dbReference type="CDD" id="cd09083">
    <property type="entry name" value="EEP-1"/>
    <property type="match status" value="1"/>
</dbReference>
<reference evidence="3 4" key="1">
    <citation type="submission" date="2019-06" db="EMBL/GenBank/DDBJ databases">
        <title>Sequencing the genomes of 1000 actinobacteria strains.</title>
        <authorList>
            <person name="Klenk H.-P."/>
        </authorList>
    </citation>
    <scope>NUCLEOTIDE SEQUENCE [LARGE SCALE GENOMIC DNA]</scope>
    <source>
        <strain evidence="3 4">DSM 24683</strain>
    </source>
</reference>
<evidence type="ECO:0000313" key="3">
    <source>
        <dbReference type="EMBL" id="TWD84077.1"/>
    </source>
</evidence>
<organism evidence="3 4">
    <name type="scientific">Kribbella amoyensis</name>
    <dbReference type="NCBI Taxonomy" id="996641"/>
    <lineage>
        <taxon>Bacteria</taxon>
        <taxon>Bacillati</taxon>
        <taxon>Actinomycetota</taxon>
        <taxon>Actinomycetes</taxon>
        <taxon>Propionibacteriales</taxon>
        <taxon>Kribbellaceae</taxon>
        <taxon>Kribbella</taxon>
    </lineage>
</organism>
<comment type="caution">
    <text evidence="3">The sequence shown here is derived from an EMBL/GenBank/DDBJ whole genome shotgun (WGS) entry which is preliminary data.</text>
</comment>
<sequence>MFTTRPRVAALLAAAALGLTLVGGLSASATGTAKSASTSGTATKGAADKPLHVMSYNLRYASDTPPNAWQDRRPVMREQLRMARPELIGTQEGVYPQLQDIAADLGPSYDSIGLGREGGSRGEFMMVFFDTRRLQPLEYDHFWLSDTPDVVGSQTWGGCCPRMVTWVRFLDKATEKQFYAVNTHFEAFDATTRSKSADLLLQRMGGFDPALPVIATGDFNEAGKPGVTVYDKLVTNGPLEDSWLTADRRSPLYATFHGYKPLTPNGDRIDWILTTPGVKVPKASINTFQKDGQYPSDHLPVESWLQLP</sequence>
<dbReference type="GO" id="GO:0004519">
    <property type="term" value="F:endonuclease activity"/>
    <property type="evidence" value="ECO:0007669"/>
    <property type="project" value="UniProtKB-KW"/>
</dbReference>
<feature type="signal peptide" evidence="1">
    <location>
        <begin position="1"/>
        <end position="29"/>
    </location>
</feature>
<dbReference type="Pfam" id="PF03372">
    <property type="entry name" value="Exo_endo_phos"/>
    <property type="match status" value="1"/>
</dbReference>
<keyword evidence="3" id="KW-0255">Endonuclease</keyword>
<evidence type="ECO:0000256" key="1">
    <source>
        <dbReference type="SAM" id="SignalP"/>
    </source>
</evidence>
<dbReference type="OrthoDB" id="9793162at2"/>
<keyword evidence="1" id="KW-0732">Signal</keyword>
<keyword evidence="3" id="KW-0540">Nuclease</keyword>
<feature type="chain" id="PRO_5038940517" evidence="1">
    <location>
        <begin position="30"/>
        <end position="308"/>
    </location>
</feature>
<dbReference type="PANTHER" id="PTHR12121:SF36">
    <property type="entry name" value="ENDONUCLEASE_EXONUCLEASE_PHOSPHATASE DOMAIN-CONTAINING PROTEIN"/>
    <property type="match status" value="1"/>
</dbReference>
<accession>A0A561BZ43</accession>
<dbReference type="PANTHER" id="PTHR12121">
    <property type="entry name" value="CARBON CATABOLITE REPRESSOR PROTEIN 4"/>
    <property type="match status" value="1"/>
</dbReference>
<evidence type="ECO:0000313" key="4">
    <source>
        <dbReference type="Proteomes" id="UP000318380"/>
    </source>
</evidence>
<dbReference type="SUPFAM" id="SSF56219">
    <property type="entry name" value="DNase I-like"/>
    <property type="match status" value="1"/>
</dbReference>
<dbReference type="RefSeq" id="WP_145811138.1">
    <property type="nucleotide sequence ID" value="NZ_VIVK01000001.1"/>
</dbReference>
<evidence type="ECO:0000259" key="2">
    <source>
        <dbReference type="Pfam" id="PF03372"/>
    </source>
</evidence>
<dbReference type="GO" id="GO:0000175">
    <property type="term" value="F:3'-5'-RNA exonuclease activity"/>
    <property type="evidence" value="ECO:0007669"/>
    <property type="project" value="TreeGrafter"/>
</dbReference>
<proteinExistence type="predicted"/>
<keyword evidence="4" id="KW-1185">Reference proteome</keyword>
<dbReference type="AlphaFoldDB" id="A0A561BZ43"/>